<dbReference type="PANTHER" id="PTHR33711:SF7">
    <property type="entry name" value="INTRADIOL RING-CLEAVAGE DIOXYGENASES DOMAIN-CONTAINING PROTEIN-RELATED"/>
    <property type="match status" value="1"/>
</dbReference>
<gene>
    <name evidence="5" type="ORF">CSW64_06180</name>
</gene>
<evidence type="ECO:0000256" key="1">
    <source>
        <dbReference type="ARBA" id="ARBA00007825"/>
    </source>
</evidence>
<dbReference type="InterPro" id="IPR050770">
    <property type="entry name" value="Intradiol_RC_Dioxygenase"/>
</dbReference>
<evidence type="ECO:0000256" key="2">
    <source>
        <dbReference type="ARBA" id="ARBA00022964"/>
    </source>
</evidence>
<keyword evidence="6" id="KW-1185">Reference proteome</keyword>
<dbReference type="GO" id="GO:0016702">
    <property type="term" value="F:oxidoreductase activity, acting on single donors with incorporation of molecular oxygen, incorporation of two atoms of oxygen"/>
    <property type="evidence" value="ECO:0007669"/>
    <property type="project" value="InterPro"/>
</dbReference>
<dbReference type="SUPFAM" id="SSF49482">
    <property type="entry name" value="Aromatic compound dioxygenase"/>
    <property type="match status" value="1"/>
</dbReference>
<feature type="domain" description="Intradiol ring-cleavage dioxygenases" evidence="4">
    <location>
        <begin position="90"/>
        <end position="199"/>
    </location>
</feature>
<evidence type="ECO:0000259" key="4">
    <source>
        <dbReference type="Pfam" id="PF00775"/>
    </source>
</evidence>
<protein>
    <submittedName>
        <fullName evidence="5">Intradiol ring-cleavage dioxygenase</fullName>
    </submittedName>
</protein>
<dbReference type="CDD" id="cd00421">
    <property type="entry name" value="intradiol_dioxygenase"/>
    <property type="match status" value="1"/>
</dbReference>
<evidence type="ECO:0000256" key="3">
    <source>
        <dbReference type="ARBA" id="ARBA00023002"/>
    </source>
</evidence>
<dbReference type="InterPro" id="IPR015889">
    <property type="entry name" value="Intradiol_dOase_core"/>
</dbReference>
<comment type="similarity">
    <text evidence="1">Belongs to the intradiol ring-cleavage dioxygenase family.</text>
</comment>
<reference evidence="5 6" key="1">
    <citation type="submission" date="2017-10" db="EMBL/GenBank/DDBJ databases">
        <title>Genome sequence of Caulobacter mirabilis FWC38.</title>
        <authorList>
            <person name="Fiebig A."/>
            <person name="Crosson S."/>
        </authorList>
    </citation>
    <scope>NUCLEOTIDE SEQUENCE [LARGE SCALE GENOMIC DNA]</scope>
    <source>
        <strain evidence="5 6">FWC 38</strain>
    </source>
</reference>
<dbReference type="OrthoDB" id="9805815at2"/>
<name>A0A2D2AVN3_9CAUL</name>
<dbReference type="KEGG" id="cmb:CSW64_06180"/>
<dbReference type="Gene3D" id="2.60.130.10">
    <property type="entry name" value="Aromatic compound dioxygenase"/>
    <property type="match status" value="1"/>
</dbReference>
<keyword evidence="2 5" id="KW-0223">Dioxygenase</keyword>
<accession>A0A2D2AVN3</accession>
<sequence>MCKHALGAQPGYRRYSTGHAAMTPTPKPHRRLTLLGLAAIGGAGVCGCSPAASAPAKTAAAGKARPDLYSCEGCQAVLERDPATLPARLRLAEAGQPGERMVLTGRVLTVDGAPAPGVVIYAHHTNADGYYADGTPETEWSRRHGRLRGWVKTGADGRYGFDTIKPAPYPDRTMPAHVHLFIQEAGRPPYYIDDVVFAGEFKVDDAYRAKQELRGGGGIVTLTRDGAGVWQARRDIRLERRPS</sequence>
<organism evidence="5 6">
    <name type="scientific">Caulobacter mirabilis</name>
    <dbReference type="NCBI Taxonomy" id="69666"/>
    <lineage>
        <taxon>Bacteria</taxon>
        <taxon>Pseudomonadati</taxon>
        <taxon>Pseudomonadota</taxon>
        <taxon>Alphaproteobacteria</taxon>
        <taxon>Caulobacterales</taxon>
        <taxon>Caulobacteraceae</taxon>
        <taxon>Caulobacter</taxon>
    </lineage>
</organism>
<proteinExistence type="inferred from homology"/>
<dbReference type="AlphaFoldDB" id="A0A2D2AVN3"/>
<dbReference type="EMBL" id="CP024201">
    <property type="protein sequence ID" value="ATQ42031.1"/>
    <property type="molecule type" value="Genomic_DNA"/>
</dbReference>
<evidence type="ECO:0000313" key="5">
    <source>
        <dbReference type="EMBL" id="ATQ42031.1"/>
    </source>
</evidence>
<keyword evidence="3" id="KW-0560">Oxidoreductase</keyword>
<evidence type="ECO:0000313" key="6">
    <source>
        <dbReference type="Proteomes" id="UP000228945"/>
    </source>
</evidence>
<dbReference type="Pfam" id="PF00775">
    <property type="entry name" value="Dioxygenase_C"/>
    <property type="match status" value="1"/>
</dbReference>
<dbReference type="PANTHER" id="PTHR33711">
    <property type="entry name" value="DIOXYGENASE, PUTATIVE (AFU_ORTHOLOGUE AFUA_2G02910)-RELATED"/>
    <property type="match status" value="1"/>
</dbReference>
<dbReference type="Proteomes" id="UP000228945">
    <property type="component" value="Chromosome"/>
</dbReference>
<dbReference type="GO" id="GO:0008199">
    <property type="term" value="F:ferric iron binding"/>
    <property type="evidence" value="ECO:0007669"/>
    <property type="project" value="InterPro"/>
</dbReference>
<dbReference type="InterPro" id="IPR000627">
    <property type="entry name" value="Intradiol_dOase_C"/>
</dbReference>